<reference evidence="3 4" key="1">
    <citation type="submission" date="2019-07" db="EMBL/GenBank/DDBJ databases">
        <title>Whole genome shotgun sequence of Brevifollis gellanilyticus NBRC 108608.</title>
        <authorList>
            <person name="Hosoyama A."/>
            <person name="Uohara A."/>
            <person name="Ohji S."/>
            <person name="Ichikawa N."/>
        </authorList>
    </citation>
    <scope>NUCLEOTIDE SEQUENCE [LARGE SCALE GENOMIC DNA]</scope>
    <source>
        <strain evidence="3 4">NBRC 108608</strain>
    </source>
</reference>
<organism evidence="3 4">
    <name type="scientific">Brevifollis gellanilyticus</name>
    <dbReference type="NCBI Taxonomy" id="748831"/>
    <lineage>
        <taxon>Bacteria</taxon>
        <taxon>Pseudomonadati</taxon>
        <taxon>Verrucomicrobiota</taxon>
        <taxon>Verrucomicrobiia</taxon>
        <taxon>Verrucomicrobiales</taxon>
        <taxon>Verrucomicrobiaceae</taxon>
    </lineage>
</organism>
<evidence type="ECO:0000256" key="2">
    <source>
        <dbReference type="SAM" id="Phobius"/>
    </source>
</evidence>
<sequence length="517" mass="57235">MESFMEAEQRDLFPQPGDLPPELHPAARTLGKALAENQNVPGAFADFCAKAYVRPEWAGPASEFIVNSFENREVELAAMARIPDLIIELASGQQALTTTVAFQWAANSDSARLTKLAEALAATQSKIQSAEVVDLMLALATSLAITKYTKAEQMLTLAEPQAQEEHQESLVEARLWLAAGRILCGSSQETRDLYEHRLRRRRTAWTWESPAELAALQELGDHLHPGQDGTQLFRDIVPAAWWDVATQRAAEREQQEVETERRQQEEEALAQAAAHAHFHPQVHTHAQVQSHLHTHAAPVPAAPVSDMHGHAHAHASMFTAEPAPVIVWNAWPFFAGGLVGAAALALVIWISPYELKKSVPEDDMVTEFKAVESAPDAPAPPQETWRKEEAARLATANADVQDMQGRIRTSTWADVENLLSGTTPDLPKEDARYLKLLTWLHVDPPQDAEIRNHLPALLAAVQPDSATLDLWEKLAYKGSPMEESVRNGARRQLYENKDAWSASQENQLNRLGWPPAP</sequence>
<evidence type="ECO:0000313" key="4">
    <source>
        <dbReference type="Proteomes" id="UP000321577"/>
    </source>
</evidence>
<name>A0A512MFC1_9BACT</name>
<proteinExistence type="predicted"/>
<protein>
    <submittedName>
        <fullName evidence="3">Uncharacterized protein</fullName>
    </submittedName>
</protein>
<keyword evidence="2" id="KW-0812">Transmembrane</keyword>
<dbReference type="EMBL" id="BKAG01000049">
    <property type="protein sequence ID" value="GEP45406.1"/>
    <property type="molecule type" value="Genomic_DNA"/>
</dbReference>
<dbReference type="RefSeq" id="WP_146854276.1">
    <property type="nucleotide sequence ID" value="NZ_BKAG01000049.1"/>
</dbReference>
<dbReference type="OrthoDB" id="186370at2"/>
<evidence type="ECO:0000256" key="1">
    <source>
        <dbReference type="SAM" id="MobiDB-lite"/>
    </source>
</evidence>
<keyword evidence="2" id="KW-1133">Transmembrane helix</keyword>
<feature type="region of interest" description="Disordered" evidence="1">
    <location>
        <begin position="1"/>
        <end position="20"/>
    </location>
</feature>
<feature type="transmembrane region" description="Helical" evidence="2">
    <location>
        <begin position="330"/>
        <end position="350"/>
    </location>
</feature>
<dbReference type="Proteomes" id="UP000321577">
    <property type="component" value="Unassembled WGS sequence"/>
</dbReference>
<dbReference type="AlphaFoldDB" id="A0A512MFC1"/>
<gene>
    <name evidence="3" type="ORF">BGE01nite_46970</name>
</gene>
<feature type="region of interest" description="Disordered" evidence="1">
    <location>
        <begin position="498"/>
        <end position="517"/>
    </location>
</feature>
<keyword evidence="4" id="KW-1185">Reference proteome</keyword>
<accession>A0A512MFC1</accession>
<keyword evidence="2" id="KW-0472">Membrane</keyword>
<evidence type="ECO:0000313" key="3">
    <source>
        <dbReference type="EMBL" id="GEP45406.1"/>
    </source>
</evidence>
<comment type="caution">
    <text evidence="3">The sequence shown here is derived from an EMBL/GenBank/DDBJ whole genome shotgun (WGS) entry which is preliminary data.</text>
</comment>